<keyword evidence="2" id="KW-1185">Reference proteome</keyword>
<dbReference type="InterPro" id="IPR009798">
    <property type="entry name" value="Wun1-like"/>
</dbReference>
<evidence type="ECO:0000313" key="2">
    <source>
        <dbReference type="Proteomes" id="UP000283530"/>
    </source>
</evidence>
<evidence type="ECO:0000313" key="1">
    <source>
        <dbReference type="EMBL" id="RWR78983.1"/>
    </source>
</evidence>
<dbReference type="SUPFAM" id="SSF54427">
    <property type="entry name" value="NTF2-like"/>
    <property type="match status" value="1"/>
</dbReference>
<sequence>MEAPATALGPESGNKAIVESLYEALACGETDTISCLLAMDLEWWFHGPPHCQYMMRFLTGESAFADFQFMPRRITAVGNLVFAEGWEGAEEYWVHVWTLNEGVITQLREYFNTWLTVQDLRPLVWEARNKGLTLWQSEPREYSNHSLPGLVLAL</sequence>
<accession>A0A3S3P0S7</accession>
<proteinExistence type="predicted"/>
<dbReference type="Gene3D" id="3.10.450.50">
    <property type="match status" value="1"/>
</dbReference>
<organism evidence="1 2">
    <name type="scientific">Cinnamomum micranthum f. kanehirae</name>
    <dbReference type="NCBI Taxonomy" id="337451"/>
    <lineage>
        <taxon>Eukaryota</taxon>
        <taxon>Viridiplantae</taxon>
        <taxon>Streptophyta</taxon>
        <taxon>Embryophyta</taxon>
        <taxon>Tracheophyta</taxon>
        <taxon>Spermatophyta</taxon>
        <taxon>Magnoliopsida</taxon>
        <taxon>Magnoliidae</taxon>
        <taxon>Laurales</taxon>
        <taxon>Lauraceae</taxon>
        <taxon>Cinnamomum</taxon>
    </lineage>
</organism>
<dbReference type="PANTHER" id="PTHR33703">
    <property type="entry name" value="OS07G0691300 PROTEIN"/>
    <property type="match status" value="1"/>
</dbReference>
<dbReference type="PANTHER" id="PTHR33703:SF16">
    <property type="entry name" value="OS05G0342100 PROTEIN"/>
    <property type="match status" value="1"/>
</dbReference>
<name>A0A3S3P0S7_9MAGN</name>
<reference evidence="1 2" key="1">
    <citation type="journal article" date="2019" name="Nat. Plants">
        <title>Stout camphor tree genome fills gaps in understanding of flowering plant genome evolution.</title>
        <authorList>
            <person name="Chaw S.M."/>
            <person name="Liu Y.C."/>
            <person name="Wu Y.W."/>
            <person name="Wang H.Y."/>
            <person name="Lin C.I."/>
            <person name="Wu C.S."/>
            <person name="Ke H.M."/>
            <person name="Chang L.Y."/>
            <person name="Hsu C.Y."/>
            <person name="Yang H.T."/>
            <person name="Sudianto E."/>
            <person name="Hsu M.H."/>
            <person name="Wu K.P."/>
            <person name="Wang L.N."/>
            <person name="Leebens-Mack J.H."/>
            <person name="Tsai I.J."/>
        </authorList>
    </citation>
    <scope>NUCLEOTIDE SEQUENCE [LARGE SCALE GENOMIC DNA]</scope>
    <source>
        <strain evidence="2">cv. Chaw 1501</strain>
        <tissue evidence="1">Young leaves</tissue>
    </source>
</reference>
<dbReference type="OrthoDB" id="1922476at2759"/>
<dbReference type="AlphaFoldDB" id="A0A3S3P0S7"/>
<gene>
    <name evidence="1" type="ORF">CKAN_00753800</name>
</gene>
<comment type="caution">
    <text evidence="1">The sequence shown here is derived from an EMBL/GenBank/DDBJ whole genome shotgun (WGS) entry which is preliminary data.</text>
</comment>
<dbReference type="EMBL" id="QPKB01000003">
    <property type="protein sequence ID" value="RWR78983.1"/>
    <property type="molecule type" value="Genomic_DNA"/>
</dbReference>
<dbReference type="Proteomes" id="UP000283530">
    <property type="component" value="Unassembled WGS sequence"/>
</dbReference>
<dbReference type="InterPro" id="IPR032710">
    <property type="entry name" value="NTF2-like_dom_sf"/>
</dbReference>
<dbReference type="Pfam" id="PF07107">
    <property type="entry name" value="WI12"/>
    <property type="match status" value="1"/>
</dbReference>
<protein>
    <submittedName>
        <fullName evidence="1">Senescence associated protein 20</fullName>
    </submittedName>
</protein>